<dbReference type="InterPro" id="IPR001680">
    <property type="entry name" value="WD40_rpt"/>
</dbReference>
<dbReference type="HOGENOM" id="CLU_008849_0_0_1"/>
<evidence type="ECO:0000256" key="3">
    <source>
        <dbReference type="PROSITE-ProRule" id="PRU00221"/>
    </source>
</evidence>
<gene>
    <name evidence="6" type="ORF">M378DRAFT_199629</name>
</gene>
<sequence length="966" mass="107825">MSLVELLLKHGDKEDLSQGQSADSEDGHVPSVDDHLQTTGAEVFCRFQKRINNLDKELRNFANSARQLGSSVAILSSTFHLRERLAQLLYLYHENAARLFPRMVSRADSVNVFDPSFLEVRRKHWKRIKFKGSPHVARPMISEKLEMEQFPHYFEALAKDVTTFLHCLNEFPEFTDEAVNISIMSFEGDLKYWSSCLQEYRGQFRHSAVQRYIHDLSSELGEHIDNITAALSMFVEVGVPTIRFAQKHGAMNLLNLSTIATFFSAVTATCLQYSFNSLDSSIAHSVNGFWFASLVFSIAAAVNSLLGLTWKQAMYRSPGHRVPWWVLIWIKRSPLVFLVISNACFSIGLCCFTYSSGQHYVTSTITTVFTAFTSFGLVAVSTWFASERWAFQQHEGKKWLSDILIDAKDRILQIPPLQYLASGMKFVKFHCTKFLNYMRHIRYRASDLLPTHVDRKNAASSTKTPPCMVEVPATPTDTMNPLFRATTDIRTSRPAPLSRNFSMPNLRDLQTEESTAPRSPKELWDRAFSGVLSRPSLSQMGLATAASSNKRASLRQLTASSNLSFGPGDRRYGNSEENSQAMLKSRITALISDIKPLEVTQDLAAHEALVRHLQFSPDGKYLATSSWDKTTTILRVGEPFVIHRIIAHSTAQGLVGQVAWSPCGKFLLTRLSRGIKIWSALDGSCNMIDRPATVQAVAWFPRGEDFISIEGNSVTKMNICGNVIGTYHFGNMKLQDVAVSTDSKHLLGVGPLLESPTGLQPSKSRAEKRLAVFNMEANQIESMTPVLDDVKHVTLASTRHGLIALVSYDCTAPQVWMLESFHRDGDQPVTRLTLKNTYLSKTPAQFTGPSYFGGKNNEVVLSADKAGVIHIWDQEAGVLLHRIQTQSYGGNLTCMAWSASDSFMLATGTHDGSVRIWTSNTDRSDGSFMPRSTSPTPFLDIDLSEAATLRISPARSGSDMFPSYTY</sequence>
<dbReference type="Gene3D" id="2.130.10.10">
    <property type="entry name" value="YVTN repeat-like/Quinoprotein amine dehydrogenase"/>
    <property type="match status" value="2"/>
</dbReference>
<evidence type="ECO:0000256" key="4">
    <source>
        <dbReference type="SAM" id="MobiDB-lite"/>
    </source>
</evidence>
<feature type="transmembrane region" description="Helical" evidence="5">
    <location>
        <begin position="361"/>
        <end position="385"/>
    </location>
</feature>
<dbReference type="PROSITE" id="PS50082">
    <property type="entry name" value="WD_REPEATS_2"/>
    <property type="match status" value="2"/>
</dbReference>
<feature type="transmembrane region" description="Helical" evidence="5">
    <location>
        <begin position="253"/>
        <end position="275"/>
    </location>
</feature>
<dbReference type="STRING" id="946122.A0A0C2WHV6"/>
<dbReference type="OrthoDB" id="972532at2759"/>
<dbReference type="SUPFAM" id="SSF50978">
    <property type="entry name" value="WD40 repeat-like"/>
    <property type="match status" value="1"/>
</dbReference>
<keyword evidence="5" id="KW-0472">Membrane</keyword>
<keyword evidence="5" id="KW-1133">Transmembrane helix</keyword>
<dbReference type="SMART" id="SM00320">
    <property type="entry name" value="WD40"/>
    <property type="match status" value="4"/>
</dbReference>
<dbReference type="PANTHER" id="PTHR22838:SF0">
    <property type="entry name" value="WD REPEAT-CONTAINING PROTEIN 26"/>
    <property type="match status" value="1"/>
</dbReference>
<dbReference type="AlphaFoldDB" id="A0A0C2WHV6"/>
<feature type="region of interest" description="Disordered" evidence="4">
    <location>
        <begin position="456"/>
        <end position="481"/>
    </location>
</feature>
<feature type="repeat" description="WD" evidence="3">
    <location>
        <begin position="885"/>
        <end position="927"/>
    </location>
</feature>
<dbReference type="EMBL" id="KN818289">
    <property type="protein sequence ID" value="KIL61047.1"/>
    <property type="molecule type" value="Genomic_DNA"/>
</dbReference>
<dbReference type="Pfam" id="PF00400">
    <property type="entry name" value="WD40"/>
    <property type="match status" value="2"/>
</dbReference>
<evidence type="ECO:0008006" key="8">
    <source>
        <dbReference type="Google" id="ProtNLM"/>
    </source>
</evidence>
<evidence type="ECO:0000256" key="5">
    <source>
        <dbReference type="SAM" id="Phobius"/>
    </source>
</evidence>
<evidence type="ECO:0000313" key="6">
    <source>
        <dbReference type="EMBL" id="KIL61047.1"/>
    </source>
</evidence>
<feature type="transmembrane region" description="Helical" evidence="5">
    <location>
        <begin position="335"/>
        <end position="355"/>
    </location>
</feature>
<protein>
    <recommendedName>
        <fullName evidence="8">WD40 repeat-like protein</fullName>
    </recommendedName>
</protein>
<dbReference type="InterPro" id="IPR051350">
    <property type="entry name" value="WD_repeat-ST_regulator"/>
</dbReference>
<name>A0A0C2WHV6_AMAMK</name>
<keyword evidence="1 3" id="KW-0853">WD repeat</keyword>
<feature type="transmembrane region" description="Helical" evidence="5">
    <location>
        <begin position="287"/>
        <end position="308"/>
    </location>
</feature>
<evidence type="ECO:0000313" key="7">
    <source>
        <dbReference type="Proteomes" id="UP000054549"/>
    </source>
</evidence>
<accession>A0A0C2WHV6</accession>
<reference evidence="6 7" key="1">
    <citation type="submission" date="2014-04" db="EMBL/GenBank/DDBJ databases">
        <title>Evolutionary Origins and Diversification of the Mycorrhizal Mutualists.</title>
        <authorList>
            <consortium name="DOE Joint Genome Institute"/>
            <consortium name="Mycorrhizal Genomics Consortium"/>
            <person name="Kohler A."/>
            <person name="Kuo A."/>
            <person name="Nagy L.G."/>
            <person name="Floudas D."/>
            <person name="Copeland A."/>
            <person name="Barry K.W."/>
            <person name="Cichocki N."/>
            <person name="Veneault-Fourrey C."/>
            <person name="LaButti K."/>
            <person name="Lindquist E.A."/>
            <person name="Lipzen A."/>
            <person name="Lundell T."/>
            <person name="Morin E."/>
            <person name="Murat C."/>
            <person name="Riley R."/>
            <person name="Ohm R."/>
            <person name="Sun H."/>
            <person name="Tunlid A."/>
            <person name="Henrissat B."/>
            <person name="Grigoriev I.V."/>
            <person name="Hibbett D.S."/>
            <person name="Martin F."/>
        </authorList>
    </citation>
    <scope>NUCLEOTIDE SEQUENCE [LARGE SCALE GENOMIC DNA]</scope>
    <source>
        <strain evidence="6 7">Koide BX008</strain>
    </source>
</reference>
<keyword evidence="5" id="KW-0812">Transmembrane</keyword>
<organism evidence="6 7">
    <name type="scientific">Amanita muscaria (strain Koide BX008)</name>
    <dbReference type="NCBI Taxonomy" id="946122"/>
    <lineage>
        <taxon>Eukaryota</taxon>
        <taxon>Fungi</taxon>
        <taxon>Dikarya</taxon>
        <taxon>Basidiomycota</taxon>
        <taxon>Agaricomycotina</taxon>
        <taxon>Agaricomycetes</taxon>
        <taxon>Agaricomycetidae</taxon>
        <taxon>Agaricales</taxon>
        <taxon>Pluteineae</taxon>
        <taxon>Amanitaceae</taxon>
        <taxon>Amanita</taxon>
    </lineage>
</organism>
<evidence type="ECO:0000256" key="1">
    <source>
        <dbReference type="ARBA" id="ARBA00022574"/>
    </source>
</evidence>
<evidence type="ECO:0000256" key="2">
    <source>
        <dbReference type="ARBA" id="ARBA00022737"/>
    </source>
</evidence>
<dbReference type="InterPro" id="IPR036322">
    <property type="entry name" value="WD40_repeat_dom_sf"/>
</dbReference>
<dbReference type="PANTHER" id="PTHR22838">
    <property type="entry name" value="WD REPEAT PROTEIN 26-RELATED"/>
    <property type="match status" value="1"/>
</dbReference>
<feature type="region of interest" description="Disordered" evidence="4">
    <location>
        <begin position="493"/>
        <end position="520"/>
    </location>
</feature>
<keyword evidence="2" id="KW-0677">Repeat</keyword>
<feature type="repeat" description="WD" evidence="3">
    <location>
        <begin position="603"/>
        <end position="633"/>
    </location>
</feature>
<dbReference type="InParanoid" id="A0A0C2WHV6"/>
<dbReference type="InterPro" id="IPR015943">
    <property type="entry name" value="WD40/YVTN_repeat-like_dom_sf"/>
</dbReference>
<keyword evidence="7" id="KW-1185">Reference proteome</keyword>
<proteinExistence type="predicted"/>
<dbReference type="Proteomes" id="UP000054549">
    <property type="component" value="Unassembled WGS sequence"/>
</dbReference>